<dbReference type="GO" id="GO:0046872">
    <property type="term" value="F:metal ion binding"/>
    <property type="evidence" value="ECO:0007669"/>
    <property type="project" value="UniProtKB-KW"/>
</dbReference>
<evidence type="ECO:0000256" key="14">
    <source>
        <dbReference type="ARBA" id="ARBA00023277"/>
    </source>
</evidence>
<dbReference type="GO" id="GO:0042132">
    <property type="term" value="F:fructose 1,6-bisphosphate 1-phosphatase activity"/>
    <property type="evidence" value="ECO:0007669"/>
    <property type="project" value="UniProtKB-EC"/>
</dbReference>
<keyword evidence="10" id="KW-0378">Hydrolase</keyword>
<comment type="similarity">
    <text evidence="4">Belongs to the FBP aldolase/phosphatase family.</text>
</comment>
<keyword evidence="11" id="KW-0460">Magnesium</keyword>
<dbReference type="eggNOG" id="COG1980">
    <property type="taxonomic scope" value="Bacteria"/>
</dbReference>
<dbReference type="GO" id="GO:0016829">
    <property type="term" value="F:lyase activity"/>
    <property type="evidence" value="ECO:0007669"/>
    <property type="project" value="UniProtKB-KW"/>
</dbReference>
<evidence type="ECO:0000256" key="8">
    <source>
        <dbReference type="ARBA" id="ARBA00022432"/>
    </source>
</evidence>
<comment type="cofactor">
    <cofactor evidence="2">
        <name>Mg(2+)</name>
        <dbReference type="ChEBI" id="CHEBI:18420"/>
    </cofactor>
</comment>
<dbReference type="GO" id="GO:0006094">
    <property type="term" value="P:gluconeogenesis"/>
    <property type="evidence" value="ECO:0007669"/>
    <property type="project" value="UniProtKB-UniPathway"/>
</dbReference>
<evidence type="ECO:0000256" key="4">
    <source>
        <dbReference type="ARBA" id="ARBA00010693"/>
    </source>
</evidence>
<comment type="pathway">
    <text evidence="3">Carbohydrate biosynthesis; gluconeogenesis.</text>
</comment>
<evidence type="ECO:0000256" key="12">
    <source>
        <dbReference type="ARBA" id="ARBA00023239"/>
    </source>
</evidence>
<evidence type="ECO:0000256" key="3">
    <source>
        <dbReference type="ARBA" id="ARBA00004742"/>
    </source>
</evidence>
<reference evidence="15 16" key="1">
    <citation type="journal article" date="2013" name="Proc. Natl. Acad. Sci. U.S.A.">
        <title>Candidate phylum TM6 genome recovered from a hospital sink biofilm provides genomic insights into this uncultivated phylum.</title>
        <authorList>
            <person name="McLean J.S."/>
            <person name="Lombardo M.J."/>
            <person name="Badger J.H."/>
            <person name="Edlund A."/>
            <person name="Novotny M."/>
            <person name="Yee-Greenbaum J."/>
            <person name="Vyahhi N."/>
            <person name="Hall A.P."/>
            <person name="Yang Y."/>
            <person name="Dupont C.L."/>
            <person name="Ziegler M.G."/>
            <person name="Chitsaz H."/>
            <person name="Allen A.E."/>
            <person name="Yooseph S."/>
            <person name="Tesler G."/>
            <person name="Pevzner P.A."/>
            <person name="Friedman R.M."/>
            <person name="Nealson K.H."/>
            <person name="Venter J.C."/>
            <person name="Lasken R.S."/>
        </authorList>
    </citation>
    <scope>NUCLEOTIDE SEQUENCE [LARGE SCALE GENOMIC DNA]</scope>
    <source>
        <strain evidence="15 16">TM6SC1</strain>
    </source>
</reference>
<evidence type="ECO:0000256" key="6">
    <source>
        <dbReference type="ARBA" id="ARBA00013093"/>
    </source>
</evidence>
<name>A0A0D2K5K1_9BACT</name>
<evidence type="ECO:0000313" key="16">
    <source>
        <dbReference type="Proteomes" id="UP000032214"/>
    </source>
</evidence>
<accession>A0A0D2K5K1</accession>
<sequence>MEITISAIKADVGSIAGHTKPSKQMIQRAEELIKKAIKDNLIIDGTVTHTGDDIALIMSHTHGNDSNDIHMFAWNCFLECAAIARTQGCYGAGQDLLATAPSGNVRGAGPGVAEITFSLLPEHRKAEAFTIITADKCSPGAFNLPLLLAFADPMYCAGLMLPQLIKGFTFTLVDMNHKGPDLLSLELSAPEDLYKLAILLRDNERFGIKSIHSRTYNEQAVSASTDRLHSIAGTYTGKDDPIAIVRTQGIFPACEELLYPFTKTAYVAGNARGSHNMPLMPVAINSAVTSFYCIPIVSCIGFSLAPNGTFSHQYVDFFDSDAWNVVRTQAQEKALAIRSQGWSGAAMLPYSELEYSGYRAVIKELENQFSSSIPNKGK</sequence>
<dbReference type="InterPro" id="IPR002803">
    <property type="entry name" value="FBPase_V"/>
</dbReference>
<keyword evidence="12" id="KW-0456">Lyase</keyword>
<dbReference type="UniPathway" id="UPA00138"/>
<comment type="catalytic activity">
    <reaction evidence="1">
        <text>beta-D-fructose 1,6-bisphosphate + H2O = beta-D-fructose 6-phosphate + phosphate</text>
        <dbReference type="Rhea" id="RHEA:11064"/>
        <dbReference type="ChEBI" id="CHEBI:15377"/>
        <dbReference type="ChEBI" id="CHEBI:32966"/>
        <dbReference type="ChEBI" id="CHEBI:43474"/>
        <dbReference type="ChEBI" id="CHEBI:57634"/>
        <dbReference type="EC" id="3.1.3.11"/>
    </reaction>
</comment>
<dbReference type="STRING" id="1306947.J120_00965"/>
<keyword evidence="16" id="KW-1185">Reference proteome</keyword>
<dbReference type="Proteomes" id="UP000032214">
    <property type="component" value="Unassembled WGS sequence"/>
</dbReference>
<keyword evidence="14" id="KW-0119">Carbohydrate metabolism</keyword>
<evidence type="ECO:0000256" key="7">
    <source>
        <dbReference type="ARBA" id="ARBA00018635"/>
    </source>
</evidence>
<evidence type="ECO:0000313" key="15">
    <source>
        <dbReference type="EMBL" id="KIX85527.1"/>
    </source>
</evidence>
<keyword evidence="13" id="KW-0704">Schiff base</keyword>
<dbReference type="SUPFAM" id="SSF111249">
    <property type="entry name" value="Sulfolobus fructose-1,6-bisphosphatase-like"/>
    <property type="match status" value="1"/>
</dbReference>
<comment type="caution">
    <text evidence="15">The sequence shown here is derived from an EMBL/GenBank/DDBJ whole genome shotgun (WGS) entry which is preliminary data.</text>
</comment>
<proteinExistence type="inferred from homology"/>
<evidence type="ECO:0000256" key="9">
    <source>
        <dbReference type="ARBA" id="ARBA00022723"/>
    </source>
</evidence>
<dbReference type="PANTHER" id="PTHR38341:SF1">
    <property type="entry name" value="FRUCTOSE-1,6-BISPHOSPHATE ALDOLASE_PHOSPHATASE"/>
    <property type="match status" value="1"/>
</dbReference>
<evidence type="ECO:0000256" key="5">
    <source>
        <dbReference type="ARBA" id="ARBA00011820"/>
    </source>
</evidence>
<gene>
    <name evidence="15" type="ORF">J120_00965</name>
</gene>
<dbReference type="EC" id="3.1.3.11" evidence="6"/>
<evidence type="ECO:0000256" key="10">
    <source>
        <dbReference type="ARBA" id="ARBA00022801"/>
    </source>
</evidence>
<organism evidence="15 16">
    <name type="scientific">candidate division TM6 bacterium JCVI TM6SC1</name>
    <dbReference type="NCBI Taxonomy" id="1306947"/>
    <lineage>
        <taxon>Bacteria</taxon>
        <taxon>Candidatus Babelota</taxon>
        <taxon>Vermiphilus</taxon>
    </lineage>
</organism>
<protein>
    <recommendedName>
        <fullName evidence="7">Fructose-1,6-bisphosphate aldolase/phosphatase</fullName>
        <ecNumber evidence="6">3.1.3.11</ecNumber>
    </recommendedName>
</protein>
<dbReference type="PANTHER" id="PTHR38341">
    <property type="entry name" value="FRUCTOSE-1,6-BISPHOSPHATE ALDOLASE/PHOSPHATASE"/>
    <property type="match status" value="1"/>
</dbReference>
<evidence type="ECO:0000256" key="2">
    <source>
        <dbReference type="ARBA" id="ARBA00001946"/>
    </source>
</evidence>
<dbReference type="Pfam" id="PF01950">
    <property type="entry name" value="FBPase_3"/>
    <property type="match status" value="1"/>
</dbReference>
<dbReference type="AlphaFoldDB" id="A0A0D2K5K1"/>
<keyword evidence="8" id="KW-0312">Gluconeogenesis</keyword>
<dbReference type="EMBL" id="ARQD01000001">
    <property type="protein sequence ID" value="KIX85527.1"/>
    <property type="molecule type" value="Genomic_DNA"/>
</dbReference>
<dbReference type="InterPro" id="IPR036076">
    <property type="entry name" value="FBPase_V_sf"/>
</dbReference>
<evidence type="ECO:0000256" key="13">
    <source>
        <dbReference type="ARBA" id="ARBA00023270"/>
    </source>
</evidence>
<evidence type="ECO:0000256" key="11">
    <source>
        <dbReference type="ARBA" id="ARBA00022842"/>
    </source>
</evidence>
<keyword evidence="9" id="KW-0479">Metal-binding</keyword>
<comment type="subunit">
    <text evidence="5">Homooctamer; dimer of tetramers.</text>
</comment>
<evidence type="ECO:0000256" key="1">
    <source>
        <dbReference type="ARBA" id="ARBA00001273"/>
    </source>
</evidence>